<dbReference type="SUPFAM" id="SSF109604">
    <property type="entry name" value="HD-domain/PDEase-like"/>
    <property type="match status" value="1"/>
</dbReference>
<keyword evidence="2" id="KW-1185">Reference proteome</keyword>
<dbReference type="RefSeq" id="WP_008275609.1">
    <property type="nucleotide sequence ID" value="NZ_AAXW01000015.1"/>
</dbReference>
<dbReference type="PANTHER" id="PTHR21174">
    <property type="match status" value="1"/>
</dbReference>
<accession>A3IQE3</accession>
<dbReference type="PIRSF" id="PIRSF035170">
    <property type="entry name" value="HD_phosphohydro"/>
    <property type="match status" value="1"/>
</dbReference>
<reference evidence="1 2" key="1">
    <citation type="submission" date="2007-03" db="EMBL/GenBank/DDBJ databases">
        <authorList>
            <person name="Stal L."/>
            <person name="Ferriera S."/>
            <person name="Johnson J."/>
            <person name="Kravitz S."/>
            <person name="Beeson K."/>
            <person name="Sutton G."/>
            <person name="Rogers Y.-H."/>
            <person name="Friedman R."/>
            <person name="Frazier M."/>
            <person name="Venter J.C."/>
        </authorList>
    </citation>
    <scope>NUCLEOTIDE SEQUENCE [LARGE SCALE GENOMIC DNA]</scope>
    <source>
        <strain evidence="1 2">CCY0110</strain>
    </source>
</reference>
<name>A3IQE3_9CHRO</name>
<dbReference type="OrthoDB" id="9808993at2"/>
<dbReference type="Gene3D" id="1.10.3210.10">
    <property type="entry name" value="Hypothetical protein af1432"/>
    <property type="match status" value="1"/>
</dbReference>
<dbReference type="Proteomes" id="UP000003781">
    <property type="component" value="Unassembled WGS sequence"/>
</dbReference>
<dbReference type="EMBL" id="AAXW01000015">
    <property type="protein sequence ID" value="EAZ91218.1"/>
    <property type="molecule type" value="Genomic_DNA"/>
</dbReference>
<evidence type="ECO:0008006" key="3">
    <source>
        <dbReference type="Google" id="ProtNLM"/>
    </source>
</evidence>
<dbReference type="AlphaFoldDB" id="A3IQE3"/>
<dbReference type="PANTHER" id="PTHR21174:SF0">
    <property type="entry name" value="HD PHOSPHOHYDROLASE FAMILY PROTEIN-RELATED"/>
    <property type="match status" value="1"/>
</dbReference>
<evidence type="ECO:0000313" key="1">
    <source>
        <dbReference type="EMBL" id="EAZ91218.1"/>
    </source>
</evidence>
<protein>
    <recommendedName>
        <fullName evidence="3">Metal-dependent HD superfamily phosphohydrolase</fullName>
    </recommendedName>
</protein>
<comment type="caution">
    <text evidence="1">The sequence shown here is derived from an EMBL/GenBank/DDBJ whole genome shotgun (WGS) entry which is preliminary data.</text>
</comment>
<dbReference type="InterPro" id="IPR009218">
    <property type="entry name" value="HD_phosphohydro"/>
</dbReference>
<dbReference type="eggNOG" id="COG4339">
    <property type="taxonomic scope" value="Bacteria"/>
</dbReference>
<sequence>MELKKTWLKLIGQYSINPSLQKKLWSEIETAYQQPERFYHNLEHLIYLVELGIQYQSHIEDFNTLLFAIFYHDIIYQIKEKDNEIKSAELAVEKLSLIKYPQTQIRKCYYQIIATKKHELNQDKDTNLLLDFDLAILGEKRNKYLEYAENIRKEYLIYPDHIYNQGRRQVLQEFLERNFLYKTKLFQDKFEETARKNLNWELGQLRTN</sequence>
<evidence type="ECO:0000313" key="2">
    <source>
        <dbReference type="Proteomes" id="UP000003781"/>
    </source>
</evidence>
<proteinExistence type="predicted"/>
<gene>
    <name evidence="1" type="ORF">CY0110_11362</name>
</gene>
<organism evidence="1 2">
    <name type="scientific">Crocosphaera chwakensis CCY0110</name>
    <dbReference type="NCBI Taxonomy" id="391612"/>
    <lineage>
        <taxon>Bacteria</taxon>
        <taxon>Bacillati</taxon>
        <taxon>Cyanobacteriota</taxon>
        <taxon>Cyanophyceae</taxon>
        <taxon>Oscillatoriophycideae</taxon>
        <taxon>Chroococcales</taxon>
        <taxon>Aphanothecaceae</taxon>
        <taxon>Crocosphaera</taxon>
        <taxon>Crocosphaera chwakensis</taxon>
    </lineage>
</organism>